<accession>A0A132B873</accession>
<keyword evidence="2" id="KW-0813">Transport</keyword>
<organism evidence="9 10">
    <name type="scientific">Mollisia scopiformis</name>
    <name type="common">Conifer needle endophyte fungus</name>
    <name type="synonym">Phialocephala scopiformis</name>
    <dbReference type="NCBI Taxonomy" id="149040"/>
    <lineage>
        <taxon>Eukaryota</taxon>
        <taxon>Fungi</taxon>
        <taxon>Dikarya</taxon>
        <taxon>Ascomycota</taxon>
        <taxon>Pezizomycotina</taxon>
        <taxon>Leotiomycetes</taxon>
        <taxon>Helotiales</taxon>
        <taxon>Mollisiaceae</taxon>
        <taxon>Mollisia</taxon>
    </lineage>
</organism>
<dbReference type="GO" id="GO:0015171">
    <property type="term" value="F:amino acid transmembrane transporter activity"/>
    <property type="evidence" value="ECO:0007669"/>
    <property type="project" value="TreeGrafter"/>
</dbReference>
<evidence type="ECO:0000256" key="5">
    <source>
        <dbReference type="ARBA" id="ARBA00022989"/>
    </source>
</evidence>
<evidence type="ECO:0000256" key="3">
    <source>
        <dbReference type="ARBA" id="ARBA00022692"/>
    </source>
</evidence>
<dbReference type="RefSeq" id="XP_018062544.1">
    <property type="nucleotide sequence ID" value="XM_018210137.1"/>
</dbReference>
<dbReference type="InterPro" id="IPR050524">
    <property type="entry name" value="APC_YAT"/>
</dbReference>
<dbReference type="FunFam" id="1.20.1740.10:FF:000001">
    <property type="entry name" value="Amino acid permease"/>
    <property type="match status" value="1"/>
</dbReference>
<feature type="transmembrane region" description="Helical" evidence="7">
    <location>
        <begin position="78"/>
        <end position="107"/>
    </location>
</feature>
<evidence type="ECO:0000256" key="4">
    <source>
        <dbReference type="ARBA" id="ARBA00022970"/>
    </source>
</evidence>
<dbReference type="EMBL" id="KQ947436">
    <property type="protein sequence ID" value="KUJ08189.1"/>
    <property type="molecule type" value="Genomic_DNA"/>
</dbReference>
<keyword evidence="5 7" id="KW-1133">Transmembrane helix</keyword>
<feature type="transmembrane region" description="Helical" evidence="7">
    <location>
        <begin position="381"/>
        <end position="398"/>
    </location>
</feature>
<feature type="transmembrane region" description="Helical" evidence="7">
    <location>
        <begin position="495"/>
        <end position="515"/>
    </location>
</feature>
<dbReference type="Proteomes" id="UP000070700">
    <property type="component" value="Unassembled WGS sequence"/>
</dbReference>
<evidence type="ECO:0000256" key="6">
    <source>
        <dbReference type="ARBA" id="ARBA00023136"/>
    </source>
</evidence>
<keyword evidence="3 7" id="KW-0812">Transmembrane</keyword>
<dbReference type="Gene3D" id="1.20.1740.10">
    <property type="entry name" value="Amino acid/polyamine transporter I"/>
    <property type="match status" value="1"/>
</dbReference>
<feature type="transmembrane region" description="Helical" evidence="7">
    <location>
        <begin position="159"/>
        <end position="178"/>
    </location>
</feature>
<feature type="transmembrane region" description="Helical" evidence="7">
    <location>
        <begin position="190"/>
        <end position="212"/>
    </location>
</feature>
<evidence type="ECO:0000256" key="1">
    <source>
        <dbReference type="ARBA" id="ARBA00004141"/>
    </source>
</evidence>
<dbReference type="AlphaFoldDB" id="A0A132B873"/>
<name>A0A132B873_MOLSC</name>
<proteinExistence type="predicted"/>
<feature type="transmembrane region" description="Helical" evidence="7">
    <location>
        <begin position="241"/>
        <end position="261"/>
    </location>
</feature>
<feature type="transmembrane region" description="Helical" evidence="7">
    <location>
        <begin position="323"/>
        <end position="349"/>
    </location>
</feature>
<keyword evidence="4" id="KW-0029">Amino-acid transport</keyword>
<feature type="transmembrane region" description="Helical" evidence="7">
    <location>
        <begin position="453"/>
        <end position="475"/>
    </location>
</feature>
<evidence type="ECO:0000256" key="2">
    <source>
        <dbReference type="ARBA" id="ARBA00022448"/>
    </source>
</evidence>
<reference evidence="9 10" key="1">
    <citation type="submission" date="2015-10" db="EMBL/GenBank/DDBJ databases">
        <title>Full genome of DAOMC 229536 Phialocephala scopiformis, a fungal endophyte of spruce producing the potent anti-insectan compound rugulosin.</title>
        <authorList>
            <consortium name="DOE Joint Genome Institute"/>
            <person name="Walker A.K."/>
            <person name="Frasz S.L."/>
            <person name="Seifert K.A."/>
            <person name="Miller J.D."/>
            <person name="Mondo S.J."/>
            <person name="Labutti K."/>
            <person name="Lipzen A."/>
            <person name="Dockter R."/>
            <person name="Kennedy M."/>
            <person name="Grigoriev I.V."/>
            <person name="Spatafora J.W."/>
        </authorList>
    </citation>
    <scope>NUCLEOTIDE SEQUENCE [LARGE SCALE GENOMIC DNA]</scope>
    <source>
        <strain evidence="9 10">CBS 120377</strain>
    </source>
</reference>
<gene>
    <name evidence="9" type="ORF">LY89DRAFT_600105</name>
</gene>
<dbReference type="KEGG" id="psco:LY89DRAFT_600105"/>
<feature type="transmembrane region" description="Helical" evidence="7">
    <location>
        <begin position="53"/>
        <end position="72"/>
    </location>
</feature>
<feature type="transmembrane region" description="Helical" evidence="7">
    <location>
        <begin position="410"/>
        <end position="433"/>
    </location>
</feature>
<dbReference type="PANTHER" id="PTHR43341:SF1">
    <property type="entry name" value="GENERAL AMINO-ACID PERMEASE GAP1"/>
    <property type="match status" value="1"/>
</dbReference>
<evidence type="ECO:0000313" key="9">
    <source>
        <dbReference type="EMBL" id="KUJ08189.1"/>
    </source>
</evidence>
<feature type="transmembrane region" description="Helical" evidence="7">
    <location>
        <begin position="128"/>
        <end position="153"/>
    </location>
</feature>
<keyword evidence="10" id="KW-1185">Reference proteome</keyword>
<feature type="transmembrane region" description="Helical" evidence="7">
    <location>
        <begin position="282"/>
        <end position="303"/>
    </location>
</feature>
<dbReference type="PANTHER" id="PTHR43341">
    <property type="entry name" value="AMINO ACID PERMEASE"/>
    <property type="match status" value="1"/>
</dbReference>
<dbReference type="Pfam" id="PF00324">
    <property type="entry name" value="AA_permease"/>
    <property type="match status" value="1"/>
</dbReference>
<keyword evidence="6 7" id="KW-0472">Membrane</keyword>
<protein>
    <recommendedName>
        <fullName evidence="8">Amino acid permease/ SLC12A domain-containing protein</fullName>
    </recommendedName>
</protein>
<dbReference type="GO" id="GO:0016020">
    <property type="term" value="C:membrane"/>
    <property type="evidence" value="ECO:0007669"/>
    <property type="project" value="UniProtKB-SubCell"/>
</dbReference>
<evidence type="ECO:0000259" key="8">
    <source>
        <dbReference type="Pfam" id="PF00324"/>
    </source>
</evidence>
<dbReference type="GeneID" id="28819863"/>
<dbReference type="OrthoDB" id="5982228at2759"/>
<dbReference type="InterPro" id="IPR004841">
    <property type="entry name" value="AA-permease/SLC12A_dom"/>
</dbReference>
<feature type="domain" description="Amino acid permease/ SLC12A" evidence="8">
    <location>
        <begin position="50"/>
        <end position="518"/>
    </location>
</feature>
<sequence>MVSQNSSVNDDLDKRSRFRRFVDSFDRHPRSFEPDAELTLALDKSLKAYHSQLIALGGAIGTGLFVGSGEGLGNAGPWSLLGAFAFVGFTLCPTVFALAEMATLFPVPGGFFEHCRMYTDEAWGGAMGWSYVIQWLLTLPLELVAASITLQYWNNPLPHAAWVTIFLFGIVIINVFGVKGFANVEATLSIVKVVAIVGFIVFGIFRDIGLGFDGRPMLGVDKQPIVGVRTWYHPGASTNGWYGFCSVVVTAAFAYSGSEMVGLTAAEQENPRRDLPKAIKKVFWRIGLFYIASIFVVGLLVGYDDPHLLRDNNFNSAASPFVIAIKNAGVPILPAIFNSVILVTVLSVANSSAYGSSRVLNAMANAGLAPKTFAYIDTQGRPLHCFYLAFTVGLLSYLSELTDESVVFNWLLSTVGLSVIFSWTTICVTHLRFRQALKLHNKDLDTLPYRSPLGIIGSWTGLICNLLIIILQFVTAVHPIEPTVPYTPSQRAQQFFLSFMSFPLVLMTYIGFKFFKGTEIHGISFSRRTILTFNNVWVEWGEGTKVVNLRTDVDFREAWNLGDYIKYAKAHPDLVVKDDPLWFVPPKLKPFVKSFAFPWY</sequence>
<evidence type="ECO:0000313" key="10">
    <source>
        <dbReference type="Proteomes" id="UP000070700"/>
    </source>
</evidence>
<dbReference type="InParanoid" id="A0A132B873"/>
<evidence type="ECO:0000256" key="7">
    <source>
        <dbReference type="SAM" id="Phobius"/>
    </source>
</evidence>
<comment type="subcellular location">
    <subcellularLocation>
        <location evidence="1">Membrane</location>
        <topology evidence="1">Multi-pass membrane protein</topology>
    </subcellularLocation>
</comment>